<dbReference type="GO" id="GO:0003677">
    <property type="term" value="F:DNA binding"/>
    <property type="evidence" value="ECO:0007669"/>
    <property type="project" value="InterPro"/>
</dbReference>
<dbReference type="InterPro" id="IPR009057">
    <property type="entry name" value="Homeodomain-like_sf"/>
</dbReference>
<evidence type="ECO:0000313" key="8">
    <source>
        <dbReference type="Proteomes" id="UP000243750"/>
    </source>
</evidence>
<dbReference type="SUPFAM" id="SSF46689">
    <property type="entry name" value="Homeodomain-like"/>
    <property type="match status" value="1"/>
</dbReference>
<protein>
    <submittedName>
        <fullName evidence="3">Transposase</fullName>
    </submittedName>
</protein>
<dbReference type="NCBIfam" id="NF047595">
    <property type="entry name" value="IS66_ISRel24_TnpA"/>
    <property type="match status" value="1"/>
</dbReference>
<reference evidence="3 9" key="2">
    <citation type="submission" date="2018-10" db="EMBL/GenBank/DDBJ databases">
        <title>Complete genome sequence of Pseudomonas pelagia strain Kongs-67.</title>
        <authorList>
            <person name="Sinha R.K."/>
            <person name="Krishnan K."/>
        </authorList>
    </citation>
    <scope>NUCLEOTIDE SEQUENCE [LARGE SCALE GENOMIC DNA]</scope>
    <source>
        <strain evidence="3 9">Kongs-67</strain>
    </source>
</reference>
<evidence type="ECO:0000313" key="7">
    <source>
        <dbReference type="EMBL" id="QFY58431.1"/>
    </source>
</evidence>
<evidence type="ECO:0000313" key="2">
    <source>
        <dbReference type="EMBL" id="PCC98396.1"/>
    </source>
</evidence>
<dbReference type="AlphaFoldDB" id="A0AA91U1K6"/>
<dbReference type="Proteomes" id="UP000344571">
    <property type="component" value="Chromosome"/>
</dbReference>
<evidence type="ECO:0000313" key="5">
    <source>
        <dbReference type="EMBL" id="QFY55771.1"/>
    </source>
</evidence>
<accession>A0AA91U1K6</accession>
<keyword evidence="9" id="KW-1185">Reference proteome</keyword>
<proteinExistence type="inferred from homology"/>
<dbReference type="RefSeq" id="WP_096347531.1">
    <property type="nucleotide sequence ID" value="NZ_CP033116.1"/>
</dbReference>
<dbReference type="InterPro" id="IPR036388">
    <property type="entry name" value="WH-like_DNA-bd_sf"/>
</dbReference>
<dbReference type="EMBL" id="CP033116">
    <property type="protein sequence ID" value="QFY58431.1"/>
    <property type="molecule type" value="Genomic_DNA"/>
</dbReference>
<dbReference type="InterPro" id="IPR002514">
    <property type="entry name" value="Transposase_8"/>
</dbReference>
<dbReference type="EMBL" id="CP033116">
    <property type="protein sequence ID" value="QFY55500.1"/>
    <property type="molecule type" value="Genomic_DNA"/>
</dbReference>
<comment type="similarity">
    <text evidence="1">Belongs to the transposase 8 family.</text>
</comment>
<organism evidence="2 8">
    <name type="scientific">Halopseudomonas pelagia</name>
    <dbReference type="NCBI Taxonomy" id="553151"/>
    <lineage>
        <taxon>Bacteria</taxon>
        <taxon>Pseudomonadati</taxon>
        <taxon>Pseudomonadota</taxon>
        <taxon>Gammaproteobacteria</taxon>
        <taxon>Pseudomonadales</taxon>
        <taxon>Pseudomonadaceae</taxon>
        <taxon>Halopseudomonas</taxon>
    </lineage>
</organism>
<evidence type="ECO:0000313" key="9">
    <source>
        <dbReference type="Proteomes" id="UP000344571"/>
    </source>
</evidence>
<dbReference type="Proteomes" id="UP000243750">
    <property type="component" value="Unassembled WGS sequence"/>
</dbReference>
<dbReference type="EMBL" id="CP033116">
    <property type="protein sequence ID" value="QFY55771.1"/>
    <property type="molecule type" value="Genomic_DNA"/>
</dbReference>
<dbReference type="EMBL" id="CP033116">
    <property type="protein sequence ID" value="QFY55615.1"/>
    <property type="molecule type" value="Genomic_DNA"/>
</dbReference>
<reference evidence="2 8" key="1">
    <citation type="submission" date="2017-09" db="EMBL/GenBank/DDBJ databases">
        <title>Bacterial and phytoplankton interrelationship in Kongsfjorden, an Arctic fjord.</title>
        <authorList>
            <person name="Sinha R."/>
            <person name="Krishnan K."/>
        </authorList>
    </citation>
    <scope>NUCLEOTIDE SEQUENCE [LARGE SCALE GENOMIC DNA]</scope>
    <source>
        <strain evidence="2 8">58</strain>
    </source>
</reference>
<evidence type="ECO:0000313" key="3">
    <source>
        <dbReference type="EMBL" id="QFY55500.1"/>
    </source>
</evidence>
<dbReference type="EMBL" id="NWMT01000210">
    <property type="protein sequence ID" value="PCC98396.1"/>
    <property type="molecule type" value="Genomic_DNA"/>
</dbReference>
<name>A0AA91U1K6_9GAMM</name>
<evidence type="ECO:0000256" key="1">
    <source>
        <dbReference type="ARBA" id="ARBA00009964"/>
    </source>
</evidence>
<dbReference type="Gene3D" id="1.10.10.10">
    <property type="entry name" value="Winged helix-like DNA-binding domain superfamily/Winged helix DNA-binding domain"/>
    <property type="match status" value="1"/>
</dbReference>
<dbReference type="Pfam" id="PF01527">
    <property type="entry name" value="HTH_Tnp_1"/>
    <property type="match status" value="1"/>
</dbReference>
<evidence type="ECO:0000313" key="4">
    <source>
        <dbReference type="EMBL" id="QFY55615.1"/>
    </source>
</evidence>
<dbReference type="GO" id="GO:0006313">
    <property type="term" value="P:DNA transposition"/>
    <property type="evidence" value="ECO:0007669"/>
    <property type="project" value="InterPro"/>
</dbReference>
<evidence type="ECO:0000313" key="6">
    <source>
        <dbReference type="EMBL" id="QFY57000.1"/>
    </source>
</evidence>
<dbReference type="GO" id="GO:0004803">
    <property type="term" value="F:transposase activity"/>
    <property type="evidence" value="ECO:0007669"/>
    <property type="project" value="InterPro"/>
</dbReference>
<dbReference type="EMBL" id="CP033116">
    <property type="protein sequence ID" value="QFY57000.1"/>
    <property type="molecule type" value="Genomic_DNA"/>
</dbReference>
<gene>
    <name evidence="2" type="ORF">CO192_15900</name>
    <name evidence="3" type="ORF">EAO82_03390</name>
    <name evidence="4" type="ORF">EAO82_04045</name>
    <name evidence="5" type="ORF">EAO82_05005</name>
    <name evidence="6" type="ORF">EAO82_11870</name>
    <name evidence="7" type="ORF">EAO82_19950</name>
</gene>
<sequence>MNTSSVVKPAPKRRRFTSDFKASIVAACLEPGVSVSRIALDNRLNANMVRRWIRESQRSDTRYSTPSFVPVKLPAPALSSETRPHSAIRIEIPHTGGAVVVEWPTEQAHQCAALLRDLLR</sequence>